<evidence type="ECO:0000313" key="2">
    <source>
        <dbReference type="EMBL" id="GAK96533.1"/>
    </source>
</evidence>
<keyword evidence="1" id="KW-0472">Membrane</keyword>
<evidence type="ECO:0000313" key="3">
    <source>
        <dbReference type="Proteomes" id="UP000029221"/>
    </source>
</evidence>
<reference evidence="2" key="1">
    <citation type="journal article" date="2014" name="Genome Announc.">
        <title>Draft Genome Sequences of Marine Flavobacterium Nonlabens Strains NR17, NR24, NR27, NR32, NR33, and Ara13.</title>
        <authorList>
            <person name="Nakanishi M."/>
            <person name="Meirelles P."/>
            <person name="Suzuki R."/>
            <person name="Takatani N."/>
            <person name="Mino S."/>
            <person name="Suda W."/>
            <person name="Oshima K."/>
            <person name="Hattori M."/>
            <person name="Ohkuma M."/>
            <person name="Hosokawa M."/>
            <person name="Miyashita K."/>
            <person name="Thompson F.L."/>
            <person name="Niwa A."/>
            <person name="Sawabe T."/>
            <person name="Sawabe T."/>
        </authorList>
    </citation>
    <scope>NUCLEOTIDE SEQUENCE [LARGE SCALE GENOMIC DNA]</scope>
    <source>
        <strain evidence="2">JCM 19294</strain>
    </source>
</reference>
<keyword evidence="1" id="KW-0812">Transmembrane</keyword>
<accession>A0A090Q479</accession>
<protein>
    <submittedName>
        <fullName evidence="2">Uncharacterized protein</fullName>
    </submittedName>
</protein>
<evidence type="ECO:0000256" key="1">
    <source>
        <dbReference type="SAM" id="Phobius"/>
    </source>
</evidence>
<name>A0A090Q479_9FLAO</name>
<dbReference type="AlphaFoldDB" id="A0A090Q479"/>
<organism evidence="2 3">
    <name type="scientific">Nonlabens tegetincola</name>
    <dbReference type="NCBI Taxonomy" id="323273"/>
    <lineage>
        <taxon>Bacteria</taxon>
        <taxon>Pseudomonadati</taxon>
        <taxon>Bacteroidota</taxon>
        <taxon>Flavobacteriia</taxon>
        <taxon>Flavobacteriales</taxon>
        <taxon>Flavobacteriaceae</taxon>
        <taxon>Nonlabens</taxon>
    </lineage>
</organism>
<dbReference type="Proteomes" id="UP000029221">
    <property type="component" value="Unassembled WGS sequence"/>
</dbReference>
<sequence>MFNPVVGYSHVLCFFGSVKIMLWSLSRKRNHHNPQQLFYISLS</sequence>
<feature type="transmembrane region" description="Helical" evidence="1">
    <location>
        <begin position="6"/>
        <end position="25"/>
    </location>
</feature>
<proteinExistence type="predicted"/>
<gene>
    <name evidence="2" type="ORF">JCM19294_2046</name>
</gene>
<dbReference type="EMBL" id="BBML01000002">
    <property type="protein sequence ID" value="GAK96533.1"/>
    <property type="molecule type" value="Genomic_DNA"/>
</dbReference>
<keyword evidence="3" id="KW-1185">Reference proteome</keyword>
<comment type="caution">
    <text evidence="2">The sequence shown here is derived from an EMBL/GenBank/DDBJ whole genome shotgun (WGS) entry which is preliminary data.</text>
</comment>
<keyword evidence="1" id="KW-1133">Transmembrane helix</keyword>